<dbReference type="InterPro" id="IPR018337">
    <property type="entry name" value="Cell_wall/Cho-bd_repeat"/>
</dbReference>
<dbReference type="HOGENOM" id="CLU_066391_0_0_9"/>
<dbReference type="Gene3D" id="3.40.630.40">
    <property type="entry name" value="Zn-dependent exopeptidases"/>
    <property type="match status" value="1"/>
</dbReference>
<feature type="repeat" description="Cell wall-binding" evidence="2">
    <location>
        <begin position="196"/>
        <end position="215"/>
    </location>
</feature>
<dbReference type="RefSeq" id="WP_003414796.1">
    <property type="nucleotide sequence ID" value="NZ_ACOM01000005.1"/>
</dbReference>
<keyword evidence="4" id="KW-0378">Hydrolase</keyword>
<sequence length="318" mass="35669">MKFGIDLGHGVGKDRGAVGNIAEETIINSVGSLVISKLKALGHSVIELRPDSATSVNDSLQQRYNKSNYYNVDMCISIHANAGGGFGAEVFTYNAKEVSQARAVLNNIVKLGFRNRGIKDGSNLAMVRNPKATSMLIEICFVDSSDVDLYNTLGPEVIATEIVLGLTGQVVNTIKGEWILDNTGWWYKHFDGSYTKDGWEKIDNKWYLFNAQGYMLYSWQYSNGGNWYYLGTEDDGAMKTGWILIDNKWYYMNSDGAMQIGWQKIDNEWYYFESSGCMQTGWIKDNGKDYLLYSNGAMAHDTIVYGYRFDSNGVAIKI</sequence>
<dbReference type="Pfam" id="PF19127">
    <property type="entry name" value="Choline_bind_3"/>
    <property type="match status" value="2"/>
</dbReference>
<dbReference type="PANTHER" id="PTHR30032:SF1">
    <property type="entry name" value="N-ACETYLMURAMOYL-L-ALANINE AMIDASE LYTC"/>
    <property type="match status" value="1"/>
</dbReference>
<evidence type="ECO:0000313" key="4">
    <source>
        <dbReference type="EMBL" id="EEP53706.1"/>
    </source>
</evidence>
<dbReference type="Proteomes" id="UP000003081">
    <property type="component" value="Unassembled WGS sequence"/>
</dbReference>
<dbReference type="PROSITE" id="PS51170">
    <property type="entry name" value="CW"/>
    <property type="match status" value="4"/>
</dbReference>
<accession>C4IGY4</accession>
<dbReference type="SMART" id="SM00646">
    <property type="entry name" value="Ami_3"/>
    <property type="match status" value="1"/>
</dbReference>
<keyword evidence="5" id="KW-1185">Reference proteome</keyword>
<proteinExistence type="predicted"/>
<dbReference type="InterPro" id="IPR051922">
    <property type="entry name" value="Bact_Sporulation_Assoc"/>
</dbReference>
<keyword evidence="1" id="KW-0677">Repeat</keyword>
<feature type="repeat" description="Cell wall-binding" evidence="2">
    <location>
        <begin position="279"/>
        <end position="298"/>
    </location>
</feature>
<dbReference type="GO" id="GO:0009253">
    <property type="term" value="P:peptidoglycan catabolic process"/>
    <property type="evidence" value="ECO:0007669"/>
    <property type="project" value="InterPro"/>
</dbReference>
<gene>
    <name evidence="4" type="ORF">CLP_2678</name>
</gene>
<dbReference type="Pfam" id="PF01473">
    <property type="entry name" value="Choline_bind_1"/>
    <property type="match status" value="1"/>
</dbReference>
<dbReference type="InterPro" id="IPR002508">
    <property type="entry name" value="MurNAc-LAA_cat"/>
</dbReference>
<protein>
    <submittedName>
        <fullName evidence="4">Glycoside hydrolase, family 25</fullName>
    </submittedName>
</protein>
<dbReference type="Gene3D" id="2.10.270.10">
    <property type="entry name" value="Cholin Binding"/>
    <property type="match status" value="1"/>
</dbReference>
<feature type="repeat" description="Cell wall-binding" evidence="2">
    <location>
        <begin position="259"/>
        <end position="278"/>
    </location>
</feature>
<feature type="repeat" description="Cell wall-binding" evidence="2">
    <location>
        <begin position="239"/>
        <end position="258"/>
    </location>
</feature>
<comment type="caution">
    <text evidence="4">The sequence shown here is derived from an EMBL/GenBank/DDBJ whole genome shotgun (WGS) entry which is preliminary data.</text>
</comment>
<dbReference type="Gene3D" id="2.10.270.20">
    <property type="match status" value="1"/>
</dbReference>
<dbReference type="eggNOG" id="COG0860">
    <property type="taxonomic scope" value="Bacteria"/>
</dbReference>
<dbReference type="PANTHER" id="PTHR30032">
    <property type="entry name" value="N-ACETYLMURAMOYL-L-ALANINE AMIDASE-RELATED"/>
    <property type="match status" value="1"/>
</dbReference>
<evidence type="ECO:0000313" key="5">
    <source>
        <dbReference type="Proteomes" id="UP000003081"/>
    </source>
</evidence>
<dbReference type="EMBL" id="ACOM01000005">
    <property type="protein sequence ID" value="EEP53706.1"/>
    <property type="molecule type" value="Genomic_DNA"/>
</dbReference>
<dbReference type="eggNOG" id="COG5263">
    <property type="taxonomic scope" value="Bacteria"/>
</dbReference>
<dbReference type="SUPFAM" id="SSF69360">
    <property type="entry name" value="Cell wall binding repeat"/>
    <property type="match status" value="1"/>
</dbReference>
<dbReference type="AlphaFoldDB" id="C4IGY4"/>
<reference evidence="4 5" key="1">
    <citation type="submission" date="2009-08" db="EMBL/GenBank/DDBJ databases">
        <authorList>
            <person name="Shrivastava S."/>
            <person name="Brinkac L.B."/>
            <person name="Brown J.L."/>
            <person name="Bruce D.B."/>
            <person name="Detter C."/>
            <person name="Green L.D."/>
            <person name="Munk C.A."/>
            <person name="Rogers Y.C."/>
            <person name="Tapia R."/>
            <person name="Sims D.R."/>
            <person name="Smith L.A."/>
            <person name="Smith T.J."/>
            <person name="Sutton G."/>
            <person name="Brettin T."/>
        </authorList>
    </citation>
    <scope>NUCLEOTIDE SEQUENCE [LARGE SCALE GENOMIC DNA]</scope>
    <source>
        <strain evidence="5">E4 str. BoNT E BL5262</strain>
    </source>
</reference>
<dbReference type="GO" id="GO:0008745">
    <property type="term" value="F:N-acetylmuramoyl-L-alanine amidase activity"/>
    <property type="evidence" value="ECO:0007669"/>
    <property type="project" value="InterPro"/>
</dbReference>
<evidence type="ECO:0000259" key="3">
    <source>
        <dbReference type="SMART" id="SM00646"/>
    </source>
</evidence>
<dbReference type="SUPFAM" id="SSF53187">
    <property type="entry name" value="Zn-dependent exopeptidases"/>
    <property type="match status" value="1"/>
</dbReference>
<feature type="domain" description="MurNAc-LAA" evidence="3">
    <location>
        <begin position="64"/>
        <end position="167"/>
    </location>
</feature>
<dbReference type="CDD" id="cd02696">
    <property type="entry name" value="MurNAc-LAA"/>
    <property type="match status" value="1"/>
</dbReference>
<dbReference type="Pfam" id="PF01520">
    <property type="entry name" value="Amidase_3"/>
    <property type="match status" value="1"/>
</dbReference>
<name>C4IGY4_CLOBU</name>
<evidence type="ECO:0000256" key="1">
    <source>
        <dbReference type="ARBA" id="ARBA00022737"/>
    </source>
</evidence>
<evidence type="ECO:0000256" key="2">
    <source>
        <dbReference type="PROSITE-ProRule" id="PRU00591"/>
    </source>
</evidence>
<organism evidence="4 5">
    <name type="scientific">Clostridium butyricum E4 str. BoNT E BL5262</name>
    <dbReference type="NCBI Taxonomy" id="632245"/>
    <lineage>
        <taxon>Bacteria</taxon>
        <taxon>Bacillati</taxon>
        <taxon>Bacillota</taxon>
        <taxon>Clostridia</taxon>
        <taxon>Eubacteriales</taxon>
        <taxon>Clostridiaceae</taxon>
        <taxon>Clostridium</taxon>
    </lineage>
</organism>